<name>A0A8H3G1B9_9LECA</name>
<dbReference type="OrthoDB" id="5416259at2759"/>
<accession>A0A8H3G1B9</accession>
<evidence type="ECO:0000313" key="2">
    <source>
        <dbReference type="Proteomes" id="UP000664203"/>
    </source>
</evidence>
<dbReference type="Proteomes" id="UP000664203">
    <property type="component" value="Unassembled WGS sequence"/>
</dbReference>
<dbReference type="AlphaFoldDB" id="A0A8H3G1B9"/>
<proteinExistence type="predicted"/>
<comment type="caution">
    <text evidence="1">The sequence shown here is derived from an EMBL/GenBank/DDBJ whole genome shotgun (WGS) entry which is preliminary data.</text>
</comment>
<dbReference type="EMBL" id="CAJPDR010000305">
    <property type="protein sequence ID" value="CAF9931326.1"/>
    <property type="molecule type" value="Genomic_DNA"/>
</dbReference>
<sequence>MVLLFTESLMAGRIQRLRIGYSATLKIRTPEAEAQHIETGHGNYLEYRDSILVLGNPQPIEERIRENQDLRNALAEGHPHQFTSFEALKADQRTRWQRFDFAVAREDDRIGEVGTVLVLTRPALI</sequence>
<protein>
    <submittedName>
        <fullName evidence="1">Uncharacterized protein</fullName>
    </submittedName>
</protein>
<reference evidence="1" key="1">
    <citation type="submission" date="2021-03" db="EMBL/GenBank/DDBJ databases">
        <authorList>
            <person name="Tagirdzhanova G."/>
        </authorList>
    </citation>
    <scope>NUCLEOTIDE SEQUENCE</scope>
</reference>
<gene>
    <name evidence="1" type="ORF">ALECFALPRED_004977</name>
</gene>
<evidence type="ECO:0000313" key="1">
    <source>
        <dbReference type="EMBL" id="CAF9931326.1"/>
    </source>
</evidence>
<keyword evidence="2" id="KW-1185">Reference proteome</keyword>
<organism evidence="1 2">
    <name type="scientific">Alectoria fallacina</name>
    <dbReference type="NCBI Taxonomy" id="1903189"/>
    <lineage>
        <taxon>Eukaryota</taxon>
        <taxon>Fungi</taxon>
        <taxon>Dikarya</taxon>
        <taxon>Ascomycota</taxon>
        <taxon>Pezizomycotina</taxon>
        <taxon>Lecanoromycetes</taxon>
        <taxon>OSLEUM clade</taxon>
        <taxon>Lecanoromycetidae</taxon>
        <taxon>Lecanorales</taxon>
        <taxon>Lecanorineae</taxon>
        <taxon>Parmeliaceae</taxon>
        <taxon>Alectoria</taxon>
    </lineage>
</organism>